<feature type="compositionally biased region" description="Low complexity" evidence="1">
    <location>
        <begin position="90"/>
        <end position="104"/>
    </location>
</feature>
<reference evidence="2" key="1">
    <citation type="submission" date="2020-07" db="EMBL/GenBank/DDBJ databases">
        <authorList>
            <person name="Nieuwenhuis M."/>
            <person name="Van De Peppel L.J.J."/>
        </authorList>
    </citation>
    <scope>NUCLEOTIDE SEQUENCE</scope>
    <source>
        <strain evidence="2">AP01</strain>
        <tissue evidence="2">Mycelium</tissue>
    </source>
</reference>
<proteinExistence type="predicted"/>
<reference evidence="2" key="2">
    <citation type="submission" date="2021-10" db="EMBL/GenBank/DDBJ databases">
        <title>Phylogenomics reveals ancestral predisposition of the termite-cultivated fungus Termitomyces towards a domesticated lifestyle.</title>
        <authorList>
            <person name="Auxier B."/>
            <person name="Grum-Grzhimaylo A."/>
            <person name="Cardenas M.E."/>
            <person name="Lodge J.D."/>
            <person name="Laessoe T."/>
            <person name="Pedersen O."/>
            <person name="Smith M.E."/>
            <person name="Kuyper T.W."/>
            <person name="Franco-Molano E.A."/>
            <person name="Baroni T.J."/>
            <person name="Aanen D.K."/>
        </authorList>
    </citation>
    <scope>NUCLEOTIDE SEQUENCE</scope>
    <source>
        <strain evidence="2">AP01</strain>
        <tissue evidence="2">Mycelium</tissue>
    </source>
</reference>
<feature type="region of interest" description="Disordered" evidence="1">
    <location>
        <begin position="57"/>
        <end position="115"/>
    </location>
</feature>
<dbReference type="Proteomes" id="UP000775547">
    <property type="component" value="Unassembled WGS sequence"/>
</dbReference>
<dbReference type="OrthoDB" id="3031349at2759"/>
<sequence>MLTKTNAQEAQSIAGTVVNFLSALSLVNNGVREILPFVRYIAQFIDYEFNTIKKEDKGKGVVPRPWDFPDPPADLKRPATHGDDLKSNLPASDAPPDMPSDSEPLSPPPETPPLAIISPSLPTFADGIVGAYADSVHFQPMASASRLDVK</sequence>
<feature type="compositionally biased region" description="Basic and acidic residues" evidence="1">
    <location>
        <begin position="73"/>
        <end position="86"/>
    </location>
</feature>
<dbReference type="EMBL" id="JABCKV010000046">
    <property type="protein sequence ID" value="KAG5645202.1"/>
    <property type="molecule type" value="Genomic_DNA"/>
</dbReference>
<evidence type="ECO:0000313" key="2">
    <source>
        <dbReference type="EMBL" id="KAG5645202.1"/>
    </source>
</evidence>
<dbReference type="AlphaFoldDB" id="A0A9P7GDH3"/>
<evidence type="ECO:0000313" key="3">
    <source>
        <dbReference type="Proteomes" id="UP000775547"/>
    </source>
</evidence>
<protein>
    <submittedName>
        <fullName evidence="2">Uncharacterized protein</fullName>
    </submittedName>
</protein>
<accession>A0A9P7GDH3</accession>
<evidence type="ECO:0000256" key="1">
    <source>
        <dbReference type="SAM" id="MobiDB-lite"/>
    </source>
</evidence>
<keyword evidence="3" id="KW-1185">Reference proteome</keyword>
<organism evidence="2 3">
    <name type="scientific">Asterophora parasitica</name>
    <dbReference type="NCBI Taxonomy" id="117018"/>
    <lineage>
        <taxon>Eukaryota</taxon>
        <taxon>Fungi</taxon>
        <taxon>Dikarya</taxon>
        <taxon>Basidiomycota</taxon>
        <taxon>Agaricomycotina</taxon>
        <taxon>Agaricomycetes</taxon>
        <taxon>Agaricomycetidae</taxon>
        <taxon>Agaricales</taxon>
        <taxon>Tricholomatineae</taxon>
        <taxon>Lyophyllaceae</taxon>
        <taxon>Asterophora</taxon>
    </lineage>
</organism>
<comment type="caution">
    <text evidence="2">The sequence shown here is derived from an EMBL/GenBank/DDBJ whole genome shotgun (WGS) entry which is preliminary data.</text>
</comment>
<gene>
    <name evidence="2" type="ORF">DXG03_006720</name>
</gene>
<name>A0A9P7GDH3_9AGAR</name>